<name>A0AAV9HQB7_9PEZI</name>
<gene>
    <name evidence="3" type="ORF">QBC42DRAFT_81659</name>
</gene>
<feature type="region of interest" description="Disordered" evidence="1">
    <location>
        <begin position="143"/>
        <end position="189"/>
    </location>
</feature>
<evidence type="ECO:0000313" key="4">
    <source>
        <dbReference type="Proteomes" id="UP001321749"/>
    </source>
</evidence>
<reference evidence="3" key="2">
    <citation type="submission" date="2023-06" db="EMBL/GenBank/DDBJ databases">
        <authorList>
            <consortium name="Lawrence Berkeley National Laboratory"/>
            <person name="Mondo S.J."/>
            <person name="Hensen N."/>
            <person name="Bonometti L."/>
            <person name="Westerberg I."/>
            <person name="Brannstrom I.O."/>
            <person name="Guillou S."/>
            <person name="Cros-Aarteil S."/>
            <person name="Calhoun S."/>
            <person name="Haridas S."/>
            <person name="Kuo A."/>
            <person name="Pangilinan J."/>
            <person name="Riley R."/>
            <person name="Labutti K."/>
            <person name="Andreopoulos B."/>
            <person name="Lipzen A."/>
            <person name="Chen C."/>
            <person name="Yanf M."/>
            <person name="Daum C."/>
            <person name="Ng V."/>
            <person name="Clum A."/>
            <person name="Steindorff A."/>
            <person name="Ohm R."/>
            <person name="Martin F."/>
            <person name="Silar P."/>
            <person name="Natvig D."/>
            <person name="Lalanne C."/>
            <person name="Gautier V."/>
            <person name="Ament-Velasquez S.L."/>
            <person name="Kruys A."/>
            <person name="Hutchinson M.I."/>
            <person name="Powell A.J."/>
            <person name="Barry K."/>
            <person name="Miller A.N."/>
            <person name="Grigoriev I.V."/>
            <person name="Debuchy R."/>
            <person name="Gladieux P."/>
            <person name="Thoren M.H."/>
            <person name="Johannesson H."/>
        </authorList>
    </citation>
    <scope>NUCLEOTIDE SEQUENCE</scope>
    <source>
        <strain evidence="3">PSN324</strain>
    </source>
</reference>
<keyword evidence="4" id="KW-1185">Reference proteome</keyword>
<comment type="caution">
    <text evidence="3">The sequence shown here is derived from an EMBL/GenBank/DDBJ whole genome shotgun (WGS) entry which is preliminary data.</text>
</comment>
<evidence type="ECO:0000256" key="2">
    <source>
        <dbReference type="SAM" id="SignalP"/>
    </source>
</evidence>
<evidence type="ECO:0000256" key="1">
    <source>
        <dbReference type="SAM" id="MobiDB-lite"/>
    </source>
</evidence>
<accession>A0AAV9HQB7</accession>
<evidence type="ECO:0008006" key="5">
    <source>
        <dbReference type="Google" id="ProtNLM"/>
    </source>
</evidence>
<feature type="chain" id="PRO_5043664668" description="Prp 4 CRoW domain-containing protein" evidence="2">
    <location>
        <begin position="22"/>
        <end position="252"/>
    </location>
</feature>
<sequence length="252" mass="25265">MHVKAITTALAALAFASNVAAAGLQPYKVQAVKMSSRQLFGISRRADEPGYQPEQAVCGSGNTCEEACGSGYTACSSTDDQVHCFNKDAGQTCCPDKSGNSCDAGYYCTSDNKSGTWCCPDSMSLTECAEAYKVDGGLVAQTAAPESTSSSSSSAAPPTSTSSSSSSAATTTTTTSVSQTASTTVSHTSEVTTAPAGYTGIYNGSLPASNTTSISFISAPTPSPSKLPQTGGAVSLSISSGLLFIAGVAALL</sequence>
<dbReference type="Proteomes" id="UP001321749">
    <property type="component" value="Unassembled WGS sequence"/>
</dbReference>
<protein>
    <recommendedName>
        <fullName evidence="5">Prp 4 CRoW domain-containing protein</fullName>
    </recommendedName>
</protein>
<keyword evidence="2" id="KW-0732">Signal</keyword>
<organism evidence="3 4">
    <name type="scientific">Cladorrhinum samala</name>
    <dbReference type="NCBI Taxonomy" id="585594"/>
    <lineage>
        <taxon>Eukaryota</taxon>
        <taxon>Fungi</taxon>
        <taxon>Dikarya</taxon>
        <taxon>Ascomycota</taxon>
        <taxon>Pezizomycotina</taxon>
        <taxon>Sordariomycetes</taxon>
        <taxon>Sordariomycetidae</taxon>
        <taxon>Sordariales</taxon>
        <taxon>Podosporaceae</taxon>
        <taxon>Cladorrhinum</taxon>
    </lineage>
</organism>
<dbReference type="EMBL" id="MU864975">
    <property type="protein sequence ID" value="KAK4462254.1"/>
    <property type="molecule type" value="Genomic_DNA"/>
</dbReference>
<feature type="signal peptide" evidence="2">
    <location>
        <begin position="1"/>
        <end position="21"/>
    </location>
</feature>
<evidence type="ECO:0000313" key="3">
    <source>
        <dbReference type="EMBL" id="KAK4462254.1"/>
    </source>
</evidence>
<reference evidence="3" key="1">
    <citation type="journal article" date="2023" name="Mol. Phylogenet. Evol.">
        <title>Genome-scale phylogeny and comparative genomics of the fungal order Sordariales.</title>
        <authorList>
            <person name="Hensen N."/>
            <person name="Bonometti L."/>
            <person name="Westerberg I."/>
            <person name="Brannstrom I.O."/>
            <person name="Guillou S."/>
            <person name="Cros-Aarteil S."/>
            <person name="Calhoun S."/>
            <person name="Haridas S."/>
            <person name="Kuo A."/>
            <person name="Mondo S."/>
            <person name="Pangilinan J."/>
            <person name="Riley R."/>
            <person name="LaButti K."/>
            <person name="Andreopoulos B."/>
            <person name="Lipzen A."/>
            <person name="Chen C."/>
            <person name="Yan M."/>
            <person name="Daum C."/>
            <person name="Ng V."/>
            <person name="Clum A."/>
            <person name="Steindorff A."/>
            <person name="Ohm R.A."/>
            <person name="Martin F."/>
            <person name="Silar P."/>
            <person name="Natvig D.O."/>
            <person name="Lalanne C."/>
            <person name="Gautier V."/>
            <person name="Ament-Velasquez S.L."/>
            <person name="Kruys A."/>
            <person name="Hutchinson M.I."/>
            <person name="Powell A.J."/>
            <person name="Barry K."/>
            <person name="Miller A.N."/>
            <person name="Grigoriev I.V."/>
            <person name="Debuchy R."/>
            <person name="Gladieux P."/>
            <person name="Hiltunen Thoren M."/>
            <person name="Johannesson H."/>
        </authorList>
    </citation>
    <scope>NUCLEOTIDE SEQUENCE</scope>
    <source>
        <strain evidence="3">PSN324</strain>
    </source>
</reference>
<dbReference type="AlphaFoldDB" id="A0AAV9HQB7"/>
<proteinExistence type="predicted"/>